<keyword evidence="9 12" id="KW-0863">Zinc-finger</keyword>
<dbReference type="EMBL" id="JAVIJP010000028">
    <property type="protein sequence ID" value="KAL3634063.1"/>
    <property type="molecule type" value="Genomic_DNA"/>
</dbReference>
<protein>
    <recommendedName>
        <fullName evidence="5">RBR-type E3 ubiquitin transferase</fullName>
        <ecNumber evidence="5">2.3.2.31</ecNumber>
    </recommendedName>
</protein>
<evidence type="ECO:0000256" key="8">
    <source>
        <dbReference type="ARBA" id="ARBA00022737"/>
    </source>
</evidence>
<evidence type="ECO:0000256" key="2">
    <source>
        <dbReference type="ARBA" id="ARBA00001947"/>
    </source>
</evidence>
<evidence type="ECO:0000256" key="5">
    <source>
        <dbReference type="ARBA" id="ARBA00012251"/>
    </source>
</evidence>
<dbReference type="GO" id="GO:0008270">
    <property type="term" value="F:zinc ion binding"/>
    <property type="evidence" value="ECO:0007669"/>
    <property type="project" value="UniProtKB-KW"/>
</dbReference>
<accession>A0ABD3CVM3</accession>
<name>A0ABD3CVM3_9LAMI</name>
<evidence type="ECO:0000256" key="4">
    <source>
        <dbReference type="ARBA" id="ARBA00005884"/>
    </source>
</evidence>
<dbReference type="InterPro" id="IPR001841">
    <property type="entry name" value="Znf_RING"/>
</dbReference>
<reference evidence="16" key="1">
    <citation type="journal article" date="2024" name="IScience">
        <title>Strigolactones Initiate the Formation of Haustorium-like Structures in Castilleja.</title>
        <authorList>
            <person name="Buerger M."/>
            <person name="Peterson D."/>
            <person name="Chory J."/>
        </authorList>
    </citation>
    <scope>NUCLEOTIDE SEQUENCE [LARGE SCALE GENOMIC DNA]</scope>
</reference>
<evidence type="ECO:0000259" key="14">
    <source>
        <dbReference type="PROSITE" id="PS51873"/>
    </source>
</evidence>
<comment type="cofactor">
    <cofactor evidence="2">
        <name>Zn(2+)</name>
        <dbReference type="ChEBI" id="CHEBI:29105"/>
    </cofactor>
</comment>
<evidence type="ECO:0000259" key="13">
    <source>
        <dbReference type="PROSITE" id="PS50089"/>
    </source>
</evidence>
<dbReference type="SUPFAM" id="SSF57850">
    <property type="entry name" value="RING/U-box"/>
    <property type="match status" value="3"/>
</dbReference>
<dbReference type="EC" id="2.3.2.31" evidence="5"/>
<feature type="domain" description="RING-type" evidence="13">
    <location>
        <begin position="107"/>
        <end position="155"/>
    </location>
</feature>
<keyword evidence="7" id="KW-0479">Metal-binding</keyword>
<evidence type="ECO:0000313" key="16">
    <source>
        <dbReference type="Proteomes" id="UP001632038"/>
    </source>
</evidence>
<dbReference type="CDD" id="cd22584">
    <property type="entry name" value="Rcat_RBR_unk"/>
    <property type="match status" value="1"/>
</dbReference>
<proteinExistence type="inferred from homology"/>
<dbReference type="CDD" id="cd22582">
    <property type="entry name" value="BRcat_RBR_unk"/>
    <property type="match status" value="1"/>
</dbReference>
<keyword evidence="11" id="KW-0862">Zinc</keyword>
<evidence type="ECO:0000313" key="15">
    <source>
        <dbReference type="EMBL" id="KAL3634063.1"/>
    </source>
</evidence>
<comment type="function">
    <text evidence="3">Might act as an E3 ubiquitin-protein ligase, or as part of E3 complex, which accepts ubiquitin from specific E2 ubiquitin-conjugating enzymes and then transfers it to substrates.</text>
</comment>
<dbReference type="Proteomes" id="UP001632038">
    <property type="component" value="Unassembled WGS sequence"/>
</dbReference>
<evidence type="ECO:0000256" key="9">
    <source>
        <dbReference type="ARBA" id="ARBA00022771"/>
    </source>
</evidence>
<keyword evidence="16" id="KW-1185">Reference proteome</keyword>
<dbReference type="GO" id="GO:0061630">
    <property type="term" value="F:ubiquitin protein ligase activity"/>
    <property type="evidence" value="ECO:0007669"/>
    <property type="project" value="UniProtKB-EC"/>
</dbReference>
<dbReference type="Pfam" id="PF01485">
    <property type="entry name" value="IBR"/>
    <property type="match status" value="2"/>
</dbReference>
<dbReference type="InterPro" id="IPR013083">
    <property type="entry name" value="Znf_RING/FYVE/PHD"/>
</dbReference>
<evidence type="ECO:0000256" key="6">
    <source>
        <dbReference type="ARBA" id="ARBA00022679"/>
    </source>
</evidence>
<evidence type="ECO:0000256" key="1">
    <source>
        <dbReference type="ARBA" id="ARBA00001798"/>
    </source>
</evidence>
<comment type="caution">
    <text evidence="15">The sequence shown here is derived from an EMBL/GenBank/DDBJ whole genome shotgun (WGS) entry which is preliminary data.</text>
</comment>
<dbReference type="InterPro" id="IPR044066">
    <property type="entry name" value="TRIAD_supradom"/>
</dbReference>
<dbReference type="PANTHER" id="PTHR11685">
    <property type="entry name" value="RBR FAMILY RING FINGER AND IBR DOMAIN-CONTAINING"/>
    <property type="match status" value="1"/>
</dbReference>
<gene>
    <name evidence="15" type="ORF">CASFOL_021117</name>
</gene>
<dbReference type="PROSITE" id="PS50089">
    <property type="entry name" value="ZF_RING_2"/>
    <property type="match status" value="1"/>
</dbReference>
<dbReference type="InterPro" id="IPR002867">
    <property type="entry name" value="IBR_dom"/>
</dbReference>
<evidence type="ECO:0000256" key="7">
    <source>
        <dbReference type="ARBA" id="ARBA00022723"/>
    </source>
</evidence>
<evidence type="ECO:0000256" key="11">
    <source>
        <dbReference type="ARBA" id="ARBA00022833"/>
    </source>
</evidence>
<dbReference type="PROSITE" id="PS51873">
    <property type="entry name" value="TRIAD"/>
    <property type="match status" value="1"/>
</dbReference>
<organism evidence="15 16">
    <name type="scientific">Castilleja foliolosa</name>
    <dbReference type="NCBI Taxonomy" id="1961234"/>
    <lineage>
        <taxon>Eukaryota</taxon>
        <taxon>Viridiplantae</taxon>
        <taxon>Streptophyta</taxon>
        <taxon>Embryophyta</taxon>
        <taxon>Tracheophyta</taxon>
        <taxon>Spermatophyta</taxon>
        <taxon>Magnoliopsida</taxon>
        <taxon>eudicotyledons</taxon>
        <taxon>Gunneridae</taxon>
        <taxon>Pentapetalae</taxon>
        <taxon>asterids</taxon>
        <taxon>lamiids</taxon>
        <taxon>Lamiales</taxon>
        <taxon>Orobanchaceae</taxon>
        <taxon>Pedicularideae</taxon>
        <taxon>Castillejinae</taxon>
        <taxon>Castilleja</taxon>
    </lineage>
</organism>
<keyword evidence="6" id="KW-0808">Transferase</keyword>
<comment type="catalytic activity">
    <reaction evidence="1">
        <text>[E2 ubiquitin-conjugating enzyme]-S-ubiquitinyl-L-cysteine + [acceptor protein]-L-lysine = [E2 ubiquitin-conjugating enzyme]-L-cysteine + [acceptor protein]-N(6)-ubiquitinyl-L-lysine.</text>
        <dbReference type="EC" id="2.3.2.31"/>
    </reaction>
</comment>
<dbReference type="Pfam" id="PF00097">
    <property type="entry name" value="zf-C3HC4"/>
    <property type="match status" value="1"/>
</dbReference>
<sequence length="328" mass="37837">MVSVAIRPSTSLKWRPALKLPGGVKVPASCSTLYHQLRSICRKKKLKEPIMPAAEVNGESPDGMPLGPTDEYGELGTIDDDAYAEEIQFRETLMTNEPPKLDEKSFCEICLENKDSWQMFANDTCSHSFCYECTRAHISSKIQDQAKEIACPALNCNHVLNRDDYSLMIPNETLVKWDESLCMALIPESQKLYCPFRDCSAMLVNDSVESLKQTHCLVCSRAFCAECRVPWHSEFTCKEFRKLKGVKNDRIVKVLAKKKNWKKCLNCKMYVEKTNGSCPHIMCRCRYEFCYWCGGEWTGSHERCLRPRWWIWFLVRKVNVTSLNRLLL</sequence>
<dbReference type="InterPro" id="IPR031127">
    <property type="entry name" value="E3_UB_ligase_RBR"/>
</dbReference>
<evidence type="ECO:0000256" key="10">
    <source>
        <dbReference type="ARBA" id="ARBA00022786"/>
    </source>
</evidence>
<dbReference type="SMART" id="SM00647">
    <property type="entry name" value="IBR"/>
    <property type="match status" value="2"/>
</dbReference>
<comment type="similarity">
    <text evidence="4">Belongs to the RBR family. Ariadne subfamily.</text>
</comment>
<keyword evidence="10" id="KW-0833">Ubl conjugation pathway</keyword>
<evidence type="ECO:0000256" key="3">
    <source>
        <dbReference type="ARBA" id="ARBA00003976"/>
    </source>
</evidence>
<keyword evidence="8" id="KW-0677">Repeat</keyword>
<evidence type="ECO:0000256" key="12">
    <source>
        <dbReference type="PROSITE-ProRule" id="PRU00175"/>
    </source>
</evidence>
<dbReference type="Gene3D" id="3.30.40.10">
    <property type="entry name" value="Zinc/RING finger domain, C3HC4 (zinc finger)"/>
    <property type="match status" value="1"/>
</dbReference>
<dbReference type="AlphaFoldDB" id="A0ABD3CVM3"/>
<dbReference type="Gene3D" id="1.20.120.1750">
    <property type="match status" value="1"/>
</dbReference>
<feature type="domain" description="RING-type" evidence="14">
    <location>
        <begin position="103"/>
        <end position="308"/>
    </location>
</feature>
<dbReference type="InterPro" id="IPR018957">
    <property type="entry name" value="Znf_C3HC4_RING-type"/>
</dbReference>